<dbReference type="GO" id="GO:0000122">
    <property type="term" value="P:negative regulation of transcription by RNA polymerase II"/>
    <property type="evidence" value="ECO:0007669"/>
    <property type="project" value="TreeGrafter"/>
</dbReference>
<feature type="compositionally biased region" description="Polar residues" evidence="3">
    <location>
        <begin position="95"/>
        <end position="152"/>
    </location>
</feature>
<dbReference type="PRINTS" id="PR00504">
    <property type="entry name" value="CHROMODOMAIN"/>
</dbReference>
<proteinExistence type="evidence at transcript level"/>
<feature type="domain" description="Chromo" evidence="4">
    <location>
        <begin position="14"/>
        <end position="72"/>
    </location>
</feature>
<feature type="compositionally biased region" description="Basic and acidic residues" evidence="3">
    <location>
        <begin position="217"/>
        <end position="226"/>
    </location>
</feature>
<evidence type="ECO:0000256" key="3">
    <source>
        <dbReference type="SAM" id="MobiDB-lite"/>
    </source>
</evidence>
<keyword evidence="2" id="KW-0539">Nucleus</keyword>
<dbReference type="PROSITE" id="PS50013">
    <property type="entry name" value="CHROMO_2"/>
    <property type="match status" value="1"/>
</dbReference>
<dbReference type="SUPFAM" id="SSF54160">
    <property type="entry name" value="Chromo domain-like"/>
    <property type="match status" value="1"/>
</dbReference>
<dbReference type="GO" id="GO:0000785">
    <property type="term" value="C:chromatin"/>
    <property type="evidence" value="ECO:0007669"/>
    <property type="project" value="TreeGrafter"/>
</dbReference>
<dbReference type="Gene3D" id="2.40.50.40">
    <property type="match status" value="1"/>
</dbReference>
<dbReference type="CDD" id="cd18644">
    <property type="entry name" value="CD_polycomb"/>
    <property type="match status" value="1"/>
</dbReference>
<dbReference type="PROSITE" id="PS00598">
    <property type="entry name" value="CHROMO_1"/>
    <property type="match status" value="1"/>
</dbReference>
<sequence length="265" mass="29682">MAEPSNLNMGENVFQAEKIIKKRQRKGEDEYFVKWKGWSTKHCTWEPRENILDGSLLKIFEMQEREQIANGTYKKRGRKAKKHKLVGVPVPDSSLHIQTEAVPTNITQETSLSQQAMTDKSSAETSNSPKPEARSSSIEPSQTEHANESHAQGSEDESTTDVQMSKASPWDRIKIPKKVKPTVPRRPSIPPQGKRPVGRPRKISKDPVTNDLATNASKEDNNNIDRQVEPSNAVWNETEVVVTDIKVNSSVITFLECATKNGLLS</sequence>
<accession>A0A6F9D954</accession>
<dbReference type="SMART" id="SM00298">
    <property type="entry name" value="CHROMO"/>
    <property type="match status" value="1"/>
</dbReference>
<dbReference type="InterPro" id="IPR023780">
    <property type="entry name" value="Chromo_domain"/>
</dbReference>
<dbReference type="PANTHER" id="PTHR46389:SF3">
    <property type="entry name" value="POLYCOMB GROUP PROTEIN PC"/>
    <property type="match status" value="1"/>
</dbReference>
<organism evidence="5">
    <name type="scientific">Phallusia mammillata</name>
    <dbReference type="NCBI Taxonomy" id="59560"/>
    <lineage>
        <taxon>Eukaryota</taxon>
        <taxon>Metazoa</taxon>
        <taxon>Chordata</taxon>
        <taxon>Tunicata</taxon>
        <taxon>Ascidiacea</taxon>
        <taxon>Phlebobranchia</taxon>
        <taxon>Ascidiidae</taxon>
        <taxon>Phallusia</taxon>
    </lineage>
</organism>
<dbReference type="InterPro" id="IPR052458">
    <property type="entry name" value="PcG_PRC1-like_component"/>
</dbReference>
<dbReference type="InterPro" id="IPR023779">
    <property type="entry name" value="Chromodomain_CS"/>
</dbReference>
<feature type="compositionally biased region" description="Basic residues" evidence="3">
    <location>
        <begin position="74"/>
        <end position="85"/>
    </location>
</feature>
<dbReference type="InterPro" id="IPR016197">
    <property type="entry name" value="Chromo-like_dom_sf"/>
</dbReference>
<dbReference type="InterPro" id="IPR017984">
    <property type="entry name" value="Chromo_dom_subgr"/>
</dbReference>
<reference evidence="5" key="1">
    <citation type="submission" date="2020-04" db="EMBL/GenBank/DDBJ databases">
        <authorList>
            <person name="Neveu A P."/>
        </authorList>
    </citation>
    <scope>NUCLEOTIDE SEQUENCE</scope>
    <source>
        <tissue evidence="5">Whole embryo</tissue>
    </source>
</reference>
<dbReference type="GO" id="GO:0003682">
    <property type="term" value="F:chromatin binding"/>
    <property type="evidence" value="ECO:0007669"/>
    <property type="project" value="TreeGrafter"/>
</dbReference>
<dbReference type="EMBL" id="LR783807">
    <property type="protein sequence ID" value="CAB3229598.1"/>
    <property type="molecule type" value="mRNA"/>
</dbReference>
<evidence type="ECO:0000313" key="5">
    <source>
        <dbReference type="EMBL" id="CAB3229598.1"/>
    </source>
</evidence>
<name>A0A6F9D954_9ASCI</name>
<dbReference type="AlphaFoldDB" id="A0A6F9D954"/>
<gene>
    <name evidence="5" type="primary">Cdyl2-002</name>
</gene>
<evidence type="ECO:0000256" key="2">
    <source>
        <dbReference type="ARBA" id="ARBA00023242"/>
    </source>
</evidence>
<protein>
    <submittedName>
        <fullName evidence="5">Chromodomain Y-like protein 2</fullName>
    </submittedName>
</protein>
<dbReference type="Pfam" id="PF00385">
    <property type="entry name" value="Chromo"/>
    <property type="match status" value="1"/>
</dbReference>
<dbReference type="InterPro" id="IPR000953">
    <property type="entry name" value="Chromo/chromo_shadow_dom"/>
</dbReference>
<dbReference type="GO" id="GO:0035102">
    <property type="term" value="C:PRC1 complex"/>
    <property type="evidence" value="ECO:0007669"/>
    <property type="project" value="TreeGrafter"/>
</dbReference>
<dbReference type="PANTHER" id="PTHR46389">
    <property type="entry name" value="POLYCOMB GROUP PROTEIN PC"/>
    <property type="match status" value="1"/>
</dbReference>
<evidence type="ECO:0000259" key="4">
    <source>
        <dbReference type="PROSITE" id="PS50013"/>
    </source>
</evidence>
<feature type="region of interest" description="Disordered" evidence="3">
    <location>
        <begin position="74"/>
        <end position="226"/>
    </location>
</feature>
<evidence type="ECO:0000256" key="1">
    <source>
        <dbReference type="ARBA" id="ARBA00004123"/>
    </source>
</evidence>
<comment type="subcellular location">
    <subcellularLocation>
        <location evidence="1">Nucleus</location>
    </subcellularLocation>
</comment>